<dbReference type="PANTHER" id="PTHR18860">
    <property type="entry name" value="14-3-3 PROTEIN"/>
    <property type="match status" value="1"/>
</dbReference>
<dbReference type="Proteomes" id="UP000236161">
    <property type="component" value="Unassembled WGS sequence"/>
</dbReference>
<gene>
    <name evidence="4" type="primary">TFT7</name>
    <name evidence="4" type="ORF">AXF42_Ash017922</name>
</gene>
<keyword evidence="5" id="KW-1185">Reference proteome</keyword>
<evidence type="ECO:0000256" key="1">
    <source>
        <dbReference type="ARBA" id="ARBA00006141"/>
    </source>
</evidence>
<dbReference type="AlphaFoldDB" id="A0A2I0AYC0"/>
<dbReference type="SMART" id="SM00101">
    <property type="entry name" value="14_3_3"/>
    <property type="match status" value="1"/>
</dbReference>
<dbReference type="SUPFAM" id="SSF48445">
    <property type="entry name" value="14-3-3 protein"/>
    <property type="match status" value="1"/>
</dbReference>
<dbReference type="InterPro" id="IPR023410">
    <property type="entry name" value="14-3-3_domain"/>
</dbReference>
<dbReference type="Pfam" id="PF00244">
    <property type="entry name" value="14-3-3"/>
    <property type="match status" value="1"/>
</dbReference>
<protein>
    <submittedName>
        <fullName evidence="4">14-3-3 protein 7</fullName>
    </submittedName>
</protein>
<evidence type="ECO:0000259" key="3">
    <source>
        <dbReference type="SMART" id="SM00101"/>
    </source>
</evidence>
<proteinExistence type="inferred from homology"/>
<dbReference type="CDD" id="cd08774">
    <property type="entry name" value="14-3-3"/>
    <property type="match status" value="1"/>
</dbReference>
<dbReference type="PIRSF" id="PIRSF000868">
    <property type="entry name" value="14-3-3"/>
    <property type="match status" value="1"/>
</dbReference>
<sequence length="269" mass="31019">MGGVEERENLVYMAKLAEQAERHDDMVEFMKKLAMKDIELTSEERCLLSVGYKNVVTARRSSWRLLSSIMEKEMLSGNEQILRRIEEYMTRVEGEIIRISDDIFLLISAHLLPSSTSSESNVFYLKMRGDYYRYLAELNTANERNVYADLAFKAYQDATNTATTELQPTNLTRLGLALNFSVFFYEILNSHQRACQIAKQAFDEAIQELNVISEESYKDCMHILQLLKDNLELWMSDSIFGANLLLSTIYAYPDDEDFSVSAGYLFSIF</sequence>
<feature type="site" description="Interaction with phosphoserine on interacting protein" evidence="2">
    <location>
        <position position="133"/>
    </location>
</feature>
<organism evidence="4 5">
    <name type="scientific">Apostasia shenzhenica</name>
    <dbReference type="NCBI Taxonomy" id="1088818"/>
    <lineage>
        <taxon>Eukaryota</taxon>
        <taxon>Viridiplantae</taxon>
        <taxon>Streptophyta</taxon>
        <taxon>Embryophyta</taxon>
        <taxon>Tracheophyta</taxon>
        <taxon>Spermatophyta</taxon>
        <taxon>Magnoliopsida</taxon>
        <taxon>Liliopsida</taxon>
        <taxon>Asparagales</taxon>
        <taxon>Orchidaceae</taxon>
        <taxon>Apostasioideae</taxon>
        <taxon>Apostasia</taxon>
    </lineage>
</organism>
<feature type="site" description="Interaction with phosphoserine on interacting protein" evidence="2">
    <location>
        <position position="60"/>
    </location>
</feature>
<evidence type="ECO:0000256" key="2">
    <source>
        <dbReference type="PIRSR" id="PIRSR000868-1"/>
    </source>
</evidence>
<dbReference type="OrthoDB" id="10260625at2759"/>
<reference evidence="4 5" key="1">
    <citation type="journal article" date="2017" name="Nature">
        <title>The Apostasia genome and the evolution of orchids.</title>
        <authorList>
            <person name="Zhang G.Q."/>
            <person name="Liu K.W."/>
            <person name="Li Z."/>
            <person name="Lohaus R."/>
            <person name="Hsiao Y.Y."/>
            <person name="Niu S.C."/>
            <person name="Wang J.Y."/>
            <person name="Lin Y.C."/>
            <person name="Xu Q."/>
            <person name="Chen L.J."/>
            <person name="Yoshida K."/>
            <person name="Fujiwara S."/>
            <person name="Wang Z.W."/>
            <person name="Zhang Y.Q."/>
            <person name="Mitsuda N."/>
            <person name="Wang M."/>
            <person name="Liu G.H."/>
            <person name="Pecoraro L."/>
            <person name="Huang H.X."/>
            <person name="Xiao X.J."/>
            <person name="Lin M."/>
            <person name="Wu X.Y."/>
            <person name="Wu W.L."/>
            <person name="Chen Y.Y."/>
            <person name="Chang S.B."/>
            <person name="Sakamoto S."/>
            <person name="Ohme-Takagi M."/>
            <person name="Yagi M."/>
            <person name="Zeng S.J."/>
            <person name="Shen C.Y."/>
            <person name="Yeh C.M."/>
            <person name="Luo Y.B."/>
            <person name="Tsai W.C."/>
            <person name="Van de Peer Y."/>
            <person name="Liu Z.J."/>
        </authorList>
    </citation>
    <scope>NUCLEOTIDE SEQUENCE [LARGE SCALE GENOMIC DNA]</scope>
    <source>
        <strain evidence="5">cv. Shenzhen</strain>
        <tissue evidence="4">Stem</tissue>
    </source>
</reference>
<accession>A0A2I0AYC0</accession>
<dbReference type="Gene3D" id="1.20.190.20">
    <property type="entry name" value="14-3-3 domain"/>
    <property type="match status" value="1"/>
</dbReference>
<dbReference type="STRING" id="1088818.A0A2I0AYC0"/>
<name>A0A2I0AYC0_9ASPA</name>
<dbReference type="InterPro" id="IPR036815">
    <property type="entry name" value="14-3-3_dom_sf"/>
</dbReference>
<dbReference type="InterPro" id="IPR000308">
    <property type="entry name" value="14-3-3"/>
</dbReference>
<dbReference type="PRINTS" id="PR00305">
    <property type="entry name" value="1433ZETA"/>
</dbReference>
<evidence type="ECO:0000313" key="4">
    <source>
        <dbReference type="EMBL" id="PKA60516.1"/>
    </source>
</evidence>
<evidence type="ECO:0000313" key="5">
    <source>
        <dbReference type="Proteomes" id="UP000236161"/>
    </source>
</evidence>
<dbReference type="EMBL" id="KZ451937">
    <property type="protein sequence ID" value="PKA60516.1"/>
    <property type="molecule type" value="Genomic_DNA"/>
</dbReference>
<feature type="domain" description="14-3-3" evidence="3">
    <location>
        <begin position="7"/>
        <end position="248"/>
    </location>
</feature>
<comment type="similarity">
    <text evidence="1">Belongs to the 14-3-3 family.</text>
</comment>